<organism evidence="9 10">
    <name type="scientific">Clostridium chromiireducens</name>
    <dbReference type="NCBI Taxonomy" id="225345"/>
    <lineage>
        <taxon>Bacteria</taxon>
        <taxon>Bacillati</taxon>
        <taxon>Bacillota</taxon>
        <taxon>Clostridia</taxon>
        <taxon>Eubacteriales</taxon>
        <taxon>Clostridiaceae</taxon>
        <taxon>Clostridium</taxon>
    </lineage>
</organism>
<name>A0A964W4E5_9CLOT</name>
<reference evidence="9" key="1">
    <citation type="submission" date="2019-12" db="EMBL/GenBank/DDBJ databases">
        <title>Microbes associate with the intestines of laboratory mice.</title>
        <authorList>
            <person name="Navarre W."/>
            <person name="Wong E."/>
        </authorList>
    </citation>
    <scope>NUCLEOTIDE SEQUENCE</scope>
    <source>
        <strain evidence="9">NM79_F5</strain>
    </source>
</reference>
<evidence type="ECO:0000256" key="6">
    <source>
        <dbReference type="PROSITE-ProRule" id="PRU01016"/>
    </source>
</evidence>
<accession>A0A964W4E5</accession>
<sequence length="363" mass="41946">MQKLKIATTFSGIGAAEFALKRLKVDYEVVFACDNAEIELVEDEEKIRQKLAQIDNYQEKKAYIDSLVPRKKTNFVKKSYMENYEIDENHYHHDVRFLDGKQYENQVDLFIGGSPCQSFTLFGYQKGLEEARGTLFYEFARLIKEIQPKAFIYENVQGLVKHDGGKTWKVVQRVFDSLGYNVHYQVLDAVDYGIPQKRRRIFIVGFKDHSKEFSFPITKELTFTMQDFLVENTKEGNFIAQGEEIHLTKSPGIVEDKYFLSDRVLPGIMSHGTNGFNMKPEIDLSIARPLMSTMHKLHRAGVDNYVTTNGRIRRLMPRECLRLMGFTDDFKQVVSNTQMYRQAGNSVVVDVLMAIIKEILKAL</sequence>
<dbReference type="GO" id="GO:0009307">
    <property type="term" value="P:DNA restriction-modification system"/>
    <property type="evidence" value="ECO:0007669"/>
    <property type="project" value="UniProtKB-KW"/>
</dbReference>
<dbReference type="CDD" id="cd00315">
    <property type="entry name" value="Cyt_C5_DNA_methylase"/>
    <property type="match status" value="1"/>
</dbReference>
<dbReference type="PRINTS" id="PR00105">
    <property type="entry name" value="C5METTRFRASE"/>
</dbReference>
<dbReference type="PROSITE" id="PS00095">
    <property type="entry name" value="C5_MTASE_2"/>
    <property type="match status" value="1"/>
</dbReference>
<evidence type="ECO:0000256" key="3">
    <source>
        <dbReference type="ARBA" id="ARBA00022679"/>
    </source>
</evidence>
<evidence type="ECO:0000256" key="7">
    <source>
        <dbReference type="RuleBase" id="RU000416"/>
    </source>
</evidence>
<evidence type="ECO:0000256" key="4">
    <source>
        <dbReference type="ARBA" id="ARBA00022691"/>
    </source>
</evidence>
<dbReference type="PANTHER" id="PTHR46098:SF1">
    <property type="entry name" value="TRNA (CYTOSINE(38)-C(5))-METHYLTRANSFERASE"/>
    <property type="match status" value="1"/>
</dbReference>
<keyword evidence="8" id="KW-0175">Coiled coil</keyword>
<dbReference type="NCBIfam" id="TIGR00675">
    <property type="entry name" value="dcm"/>
    <property type="match status" value="1"/>
</dbReference>
<dbReference type="InterPro" id="IPR031303">
    <property type="entry name" value="C5_meth_CS"/>
</dbReference>
<dbReference type="EC" id="2.1.1.37" evidence="1"/>
<gene>
    <name evidence="9" type="primary">dcm</name>
    <name evidence="9" type="ORF">GKZ28_22610</name>
</gene>
<dbReference type="Proteomes" id="UP000656077">
    <property type="component" value="Unassembled WGS sequence"/>
</dbReference>
<evidence type="ECO:0000313" key="10">
    <source>
        <dbReference type="Proteomes" id="UP000656077"/>
    </source>
</evidence>
<dbReference type="AlphaFoldDB" id="A0A964W4E5"/>
<dbReference type="PANTHER" id="PTHR46098">
    <property type="entry name" value="TRNA (CYTOSINE(38)-C(5))-METHYLTRANSFERASE"/>
    <property type="match status" value="1"/>
</dbReference>
<keyword evidence="2 6" id="KW-0489">Methyltransferase</keyword>
<proteinExistence type="inferred from homology"/>
<dbReference type="Pfam" id="PF00145">
    <property type="entry name" value="DNA_methylase"/>
    <property type="match status" value="1"/>
</dbReference>
<evidence type="ECO:0000256" key="5">
    <source>
        <dbReference type="ARBA" id="ARBA00022747"/>
    </source>
</evidence>
<dbReference type="InterPro" id="IPR029063">
    <property type="entry name" value="SAM-dependent_MTases_sf"/>
</dbReference>
<feature type="coiled-coil region" evidence="8">
    <location>
        <begin position="33"/>
        <end position="60"/>
    </location>
</feature>
<evidence type="ECO:0000313" key="9">
    <source>
        <dbReference type="EMBL" id="MVX66471.1"/>
    </source>
</evidence>
<dbReference type="GO" id="GO:0032259">
    <property type="term" value="P:methylation"/>
    <property type="evidence" value="ECO:0007669"/>
    <property type="project" value="UniProtKB-KW"/>
</dbReference>
<evidence type="ECO:0000256" key="8">
    <source>
        <dbReference type="SAM" id="Coils"/>
    </source>
</evidence>
<keyword evidence="4 6" id="KW-0949">S-adenosyl-L-methionine</keyword>
<comment type="similarity">
    <text evidence="6 7">Belongs to the class I-like SAM-binding methyltransferase superfamily. C5-methyltransferase family.</text>
</comment>
<dbReference type="EMBL" id="WSRQ01000058">
    <property type="protein sequence ID" value="MVX66471.1"/>
    <property type="molecule type" value="Genomic_DNA"/>
</dbReference>
<protein>
    <recommendedName>
        <fullName evidence="1">DNA (cytosine-5-)-methyltransferase</fullName>
        <ecNumber evidence="1">2.1.1.37</ecNumber>
    </recommendedName>
</protein>
<dbReference type="InterPro" id="IPR001525">
    <property type="entry name" value="C5_MeTfrase"/>
</dbReference>
<dbReference type="Gene3D" id="3.90.120.10">
    <property type="entry name" value="DNA Methylase, subunit A, domain 2"/>
    <property type="match status" value="1"/>
</dbReference>
<dbReference type="GO" id="GO:0003886">
    <property type="term" value="F:DNA (cytosine-5-)-methyltransferase activity"/>
    <property type="evidence" value="ECO:0007669"/>
    <property type="project" value="UniProtKB-EC"/>
</dbReference>
<feature type="active site" evidence="6">
    <location>
        <position position="116"/>
    </location>
</feature>
<keyword evidence="5" id="KW-0680">Restriction system</keyword>
<comment type="caution">
    <text evidence="9">The sequence shown here is derived from an EMBL/GenBank/DDBJ whole genome shotgun (WGS) entry which is preliminary data.</text>
</comment>
<dbReference type="PROSITE" id="PS51679">
    <property type="entry name" value="SAM_MT_C5"/>
    <property type="match status" value="1"/>
</dbReference>
<dbReference type="SUPFAM" id="SSF53335">
    <property type="entry name" value="S-adenosyl-L-methionine-dependent methyltransferases"/>
    <property type="match status" value="1"/>
</dbReference>
<keyword evidence="3 6" id="KW-0808">Transferase</keyword>
<evidence type="ECO:0000256" key="2">
    <source>
        <dbReference type="ARBA" id="ARBA00022603"/>
    </source>
</evidence>
<evidence type="ECO:0000256" key="1">
    <source>
        <dbReference type="ARBA" id="ARBA00011975"/>
    </source>
</evidence>
<dbReference type="Gene3D" id="3.40.50.150">
    <property type="entry name" value="Vaccinia Virus protein VP39"/>
    <property type="match status" value="1"/>
</dbReference>
<dbReference type="InterPro" id="IPR050750">
    <property type="entry name" value="C5-MTase"/>
</dbReference>